<evidence type="ECO:0000313" key="3">
    <source>
        <dbReference type="Proteomes" id="UP000053660"/>
    </source>
</evidence>
<reference evidence="2 3" key="1">
    <citation type="submission" date="2014-03" db="EMBL/GenBank/DDBJ databases">
        <title>Draft genome of the hookworm Oesophagostomum dentatum.</title>
        <authorList>
            <person name="Mitreva M."/>
        </authorList>
    </citation>
    <scope>NUCLEOTIDE SEQUENCE [LARGE SCALE GENOMIC DNA]</scope>
    <source>
        <strain evidence="2 3">OD-Hann</strain>
    </source>
</reference>
<dbReference type="AlphaFoldDB" id="A0A0B1TSG5"/>
<gene>
    <name evidence="2" type="ORF">OESDEN_01655</name>
</gene>
<sequence>MKGGVVPALICVAACYICILGTASQYTRLVPLESINPNDSKIKYAIEWNLRESQKVYFKLPCDADEDTHLYTNFTEEPPLRCLARGNGSVSIMLIGNSIAYRAYPLLHDILKGRYSKFRLYSRSSCPALSNWCERFSRSMRMVVEHEKPDILMNIHHSLQMISEASIR</sequence>
<dbReference type="GO" id="GO:0000271">
    <property type="term" value="P:polysaccharide biosynthetic process"/>
    <property type="evidence" value="ECO:0007669"/>
    <property type="project" value="TreeGrafter"/>
</dbReference>
<protein>
    <recommendedName>
        <fullName evidence="1">SGNH domain-containing protein</fullName>
    </recommendedName>
</protein>
<dbReference type="Proteomes" id="UP000053660">
    <property type="component" value="Unassembled WGS sequence"/>
</dbReference>
<name>A0A0B1TSG5_OESDE</name>
<dbReference type="InterPro" id="IPR043968">
    <property type="entry name" value="SGNH"/>
</dbReference>
<accession>A0A0B1TSG5</accession>
<keyword evidence="3" id="KW-1185">Reference proteome</keyword>
<evidence type="ECO:0000313" key="2">
    <source>
        <dbReference type="EMBL" id="KHJ98355.1"/>
    </source>
</evidence>
<dbReference type="EMBL" id="KN549322">
    <property type="protein sequence ID" value="KHJ98355.1"/>
    <property type="molecule type" value="Genomic_DNA"/>
</dbReference>
<proteinExistence type="predicted"/>
<organism evidence="2 3">
    <name type="scientific">Oesophagostomum dentatum</name>
    <name type="common">Nodular worm</name>
    <dbReference type="NCBI Taxonomy" id="61180"/>
    <lineage>
        <taxon>Eukaryota</taxon>
        <taxon>Metazoa</taxon>
        <taxon>Ecdysozoa</taxon>
        <taxon>Nematoda</taxon>
        <taxon>Chromadorea</taxon>
        <taxon>Rhabditida</taxon>
        <taxon>Rhabditina</taxon>
        <taxon>Rhabditomorpha</taxon>
        <taxon>Strongyloidea</taxon>
        <taxon>Strongylidae</taxon>
        <taxon>Oesophagostomum</taxon>
    </lineage>
</organism>
<dbReference type="PANTHER" id="PTHR23028:SF53">
    <property type="entry name" value="ACYL_TRANSF_3 DOMAIN-CONTAINING PROTEIN"/>
    <property type="match status" value="1"/>
</dbReference>
<dbReference type="PANTHER" id="PTHR23028">
    <property type="entry name" value="ACETYLTRANSFERASE"/>
    <property type="match status" value="1"/>
</dbReference>
<feature type="domain" description="SGNH" evidence="1">
    <location>
        <begin position="80"/>
        <end position="152"/>
    </location>
</feature>
<dbReference type="Pfam" id="PF19040">
    <property type="entry name" value="SGNH"/>
    <property type="match status" value="1"/>
</dbReference>
<evidence type="ECO:0000259" key="1">
    <source>
        <dbReference type="Pfam" id="PF19040"/>
    </source>
</evidence>
<dbReference type="OrthoDB" id="5872939at2759"/>
<dbReference type="InterPro" id="IPR050879">
    <property type="entry name" value="Acyltransferase_3"/>
</dbReference>
<dbReference type="GO" id="GO:0016020">
    <property type="term" value="C:membrane"/>
    <property type="evidence" value="ECO:0007669"/>
    <property type="project" value="TreeGrafter"/>
</dbReference>